<comment type="caution">
    <text evidence="1">The sequence shown here is derived from an EMBL/GenBank/DDBJ whole genome shotgun (WGS) entry which is preliminary data.</text>
</comment>
<evidence type="ECO:0000313" key="2">
    <source>
        <dbReference type="Proteomes" id="UP000748025"/>
    </source>
</evidence>
<reference evidence="1" key="1">
    <citation type="journal article" date="2020" name="bioRxiv">
        <title>Whole genome comparisons of ergot fungi reveals the divergence and evolution of species within the genus Claviceps are the result of varying mechanisms driving genome evolution and host range expansion.</title>
        <authorList>
            <person name="Wyka S.A."/>
            <person name="Mondo S.J."/>
            <person name="Liu M."/>
            <person name="Dettman J."/>
            <person name="Nalam V."/>
            <person name="Broders K.D."/>
        </authorList>
    </citation>
    <scope>NUCLEOTIDE SEQUENCE</scope>
    <source>
        <strain evidence="1">CCC 602</strain>
    </source>
</reference>
<dbReference type="AlphaFoldDB" id="A0A9P7NB32"/>
<proteinExistence type="predicted"/>
<evidence type="ECO:0000313" key="1">
    <source>
        <dbReference type="EMBL" id="KAG6011155.1"/>
    </source>
</evidence>
<protein>
    <submittedName>
        <fullName evidence="1">Uncharacterized protein</fullName>
    </submittedName>
</protein>
<accession>A0A9P7NB32</accession>
<organism evidence="1 2">
    <name type="scientific">Claviceps pusilla</name>
    <dbReference type="NCBI Taxonomy" id="123648"/>
    <lineage>
        <taxon>Eukaryota</taxon>
        <taxon>Fungi</taxon>
        <taxon>Dikarya</taxon>
        <taxon>Ascomycota</taxon>
        <taxon>Pezizomycotina</taxon>
        <taxon>Sordariomycetes</taxon>
        <taxon>Hypocreomycetidae</taxon>
        <taxon>Hypocreales</taxon>
        <taxon>Clavicipitaceae</taxon>
        <taxon>Claviceps</taxon>
    </lineage>
</organism>
<gene>
    <name evidence="1" type="ORF">E4U43_008488</name>
</gene>
<keyword evidence="2" id="KW-1185">Reference proteome</keyword>
<sequence length="70" mass="7578">MTLSAAVPSSRETGLYLNQDLRFAALTTPVTCPTQYSRKDFERSSATARCTKGAGRKLADAEYSTRSALS</sequence>
<dbReference type="EMBL" id="SRPW01000928">
    <property type="protein sequence ID" value="KAG6011155.1"/>
    <property type="molecule type" value="Genomic_DNA"/>
</dbReference>
<name>A0A9P7NB32_9HYPO</name>
<dbReference type="Proteomes" id="UP000748025">
    <property type="component" value="Unassembled WGS sequence"/>
</dbReference>